<organism evidence="3 4">
    <name type="scientific">Variovorax paradoxus</name>
    <dbReference type="NCBI Taxonomy" id="34073"/>
    <lineage>
        <taxon>Bacteria</taxon>
        <taxon>Pseudomonadati</taxon>
        <taxon>Pseudomonadota</taxon>
        <taxon>Betaproteobacteria</taxon>
        <taxon>Burkholderiales</taxon>
        <taxon>Comamonadaceae</taxon>
        <taxon>Variovorax</taxon>
    </lineage>
</organism>
<dbReference type="InterPro" id="IPR051083">
    <property type="entry name" value="GrpII_Intron_Splice-Mob/Def"/>
</dbReference>
<dbReference type="PROSITE" id="PS50878">
    <property type="entry name" value="RT_POL"/>
    <property type="match status" value="1"/>
</dbReference>
<comment type="similarity">
    <text evidence="1">Belongs to the bacterial reverse transcriptase family.</text>
</comment>
<dbReference type="PANTHER" id="PTHR34047">
    <property type="entry name" value="NUCLEAR INTRON MATURASE 1, MITOCHONDRIAL-RELATED"/>
    <property type="match status" value="1"/>
</dbReference>
<dbReference type="Pfam" id="PF00078">
    <property type="entry name" value="RVT_1"/>
    <property type="match status" value="1"/>
</dbReference>
<dbReference type="InterPro" id="IPR000477">
    <property type="entry name" value="RT_dom"/>
</dbReference>
<dbReference type="PANTHER" id="PTHR34047:SF8">
    <property type="entry name" value="PROTEIN YKFC"/>
    <property type="match status" value="1"/>
</dbReference>
<dbReference type="CDD" id="cd01646">
    <property type="entry name" value="RT_Bac_retron_I"/>
    <property type="match status" value="1"/>
</dbReference>
<evidence type="ECO:0000313" key="4">
    <source>
        <dbReference type="Proteomes" id="UP000326780"/>
    </source>
</evidence>
<name>A0A5Q0LYZ0_VARPD</name>
<dbReference type="Proteomes" id="UP000326780">
    <property type="component" value="Chromosome"/>
</dbReference>
<proteinExistence type="inferred from homology"/>
<sequence length="584" mass="67151">MKWRPQYLVDEKFFRLSETSFPENSPKLSPHDIFFRQNYKSPFTLIKMPIISSDAAELAISNIANFGDTDIFPFPIENHIFFDAPDDVKKILFYIDADFEKASSDIPILSSKDLSVVGYSGFRWGTQIDPIWNAYLLALTLTIAGDLEKRRVSNQIVFSYRHLPQKDKHSIFDREIGWHQFQEKSIEMVKSFDYVLRCDISDFYPRIYHHRLENALSAATNNRSASNRIMKILGAISGGASYGLPVGGPASRILSEILLNRIDRLLIGEQIKFCRFVDDYVIFANSREEAYTALINLTSLLLNNEGLSLQKAKTRVMSRAEFLGTSEFSIETKNEESQDEEQERAFRRLRVYYDPYSPTAESDYQQLRSELDNFDIVGMLGRELAKSRVDESLTRRLISALKHLAPAVQNDAVLSLLKSIDLLYPIFPSVMNLCRGLIDILTPQVKDELYKTLRNLITDNSYVTQVPTNLAFSLRTLASDNSEETEILLASAFKRSDSMMVRRDIILMMAQRRADHWVSNCRRSFSTLTIWERRALLVSSYTLGDEGEHWRKSIRRDLNEFDKLLLKWAGDAKAKKGDAWQVIL</sequence>
<dbReference type="RefSeq" id="WP_153281440.1">
    <property type="nucleotide sequence ID" value="NZ_CP045644.1"/>
</dbReference>
<dbReference type="SUPFAM" id="SSF56672">
    <property type="entry name" value="DNA/RNA polymerases"/>
    <property type="match status" value="1"/>
</dbReference>
<evidence type="ECO:0000256" key="1">
    <source>
        <dbReference type="ARBA" id="ARBA00034120"/>
    </source>
</evidence>
<protein>
    <recommendedName>
        <fullName evidence="2">Reverse transcriptase domain-containing protein</fullName>
    </recommendedName>
</protein>
<gene>
    <name evidence="3" type="ORF">GFK26_07485</name>
</gene>
<evidence type="ECO:0000259" key="2">
    <source>
        <dbReference type="PROSITE" id="PS50878"/>
    </source>
</evidence>
<evidence type="ECO:0000313" key="3">
    <source>
        <dbReference type="EMBL" id="QFZ82611.1"/>
    </source>
</evidence>
<dbReference type="EMBL" id="CP045644">
    <property type="protein sequence ID" value="QFZ82611.1"/>
    <property type="molecule type" value="Genomic_DNA"/>
</dbReference>
<dbReference type="AlphaFoldDB" id="A0A5Q0LYZ0"/>
<accession>A0A5Q0LYZ0</accession>
<reference evidence="3 4" key="1">
    <citation type="submission" date="2019-10" db="EMBL/GenBank/DDBJ databases">
        <title>Complete genome sequence of Variovorax paradoxus 5C-2.</title>
        <authorList>
            <person name="Gogoleva N.E."/>
            <person name="Balkin A.S."/>
        </authorList>
    </citation>
    <scope>NUCLEOTIDE SEQUENCE [LARGE SCALE GENOMIC DNA]</scope>
    <source>
        <strain evidence="3 4">5C-2</strain>
    </source>
</reference>
<dbReference type="InterPro" id="IPR043502">
    <property type="entry name" value="DNA/RNA_pol_sf"/>
</dbReference>
<feature type="domain" description="Reverse transcriptase" evidence="2">
    <location>
        <begin position="1"/>
        <end position="327"/>
    </location>
</feature>